<protein>
    <recommendedName>
        <fullName evidence="6">Ketoreductase domain-containing protein</fullName>
    </recommendedName>
</protein>
<dbReference type="Proteomes" id="UP000676336">
    <property type="component" value="Unassembled WGS sequence"/>
</dbReference>
<evidence type="ECO:0000313" key="13">
    <source>
        <dbReference type="EMBL" id="CAF3737462.1"/>
    </source>
</evidence>
<comment type="caution">
    <text evidence="7">The sequence shown here is derived from an EMBL/GenBank/DDBJ whole genome shotgun (WGS) entry which is preliminary data.</text>
</comment>
<dbReference type="Proteomes" id="UP000681720">
    <property type="component" value="Unassembled WGS sequence"/>
</dbReference>
<dbReference type="GO" id="GO:0016020">
    <property type="term" value="C:membrane"/>
    <property type="evidence" value="ECO:0007669"/>
    <property type="project" value="TreeGrafter"/>
</dbReference>
<dbReference type="InterPro" id="IPR036291">
    <property type="entry name" value="NAD(P)-bd_dom_sf"/>
</dbReference>
<evidence type="ECO:0000313" key="17">
    <source>
        <dbReference type="Proteomes" id="UP000663855"/>
    </source>
</evidence>
<name>A0A815HM41_9BILA</name>
<dbReference type="EMBL" id="CAJNRG010007364">
    <property type="protein sequence ID" value="CAF2094404.1"/>
    <property type="molecule type" value="Genomic_DNA"/>
</dbReference>
<dbReference type="InterPro" id="IPR057326">
    <property type="entry name" value="KR_dom"/>
</dbReference>
<feature type="transmembrane region" description="Helical" evidence="5">
    <location>
        <begin position="7"/>
        <end position="28"/>
    </location>
</feature>
<organism evidence="7 17">
    <name type="scientific">Rotaria magnacalcarata</name>
    <dbReference type="NCBI Taxonomy" id="392030"/>
    <lineage>
        <taxon>Eukaryota</taxon>
        <taxon>Metazoa</taxon>
        <taxon>Spiralia</taxon>
        <taxon>Gnathifera</taxon>
        <taxon>Rotifera</taxon>
        <taxon>Eurotatoria</taxon>
        <taxon>Bdelloidea</taxon>
        <taxon>Philodinida</taxon>
        <taxon>Philodinidae</taxon>
        <taxon>Rotaria</taxon>
    </lineage>
</organism>
<dbReference type="Proteomes" id="UP000663834">
    <property type="component" value="Unassembled WGS sequence"/>
</dbReference>
<evidence type="ECO:0000313" key="18">
    <source>
        <dbReference type="Proteomes" id="UP000663866"/>
    </source>
</evidence>
<dbReference type="GO" id="GO:0016491">
    <property type="term" value="F:oxidoreductase activity"/>
    <property type="evidence" value="ECO:0007669"/>
    <property type="project" value="UniProtKB-KW"/>
</dbReference>
<dbReference type="AlphaFoldDB" id="A0A815HM41"/>
<dbReference type="EMBL" id="CAJOBI010002296">
    <property type="protein sequence ID" value="CAF3922495.1"/>
    <property type="molecule type" value="Genomic_DNA"/>
</dbReference>
<sequence>MHEFFGILFQVTLYIGIVVIVACFIYPINDNIENYFKNKVVWITGASSGIGRELAKELVRLSPSTRLVLSARREDELNSLAAQLHLDSDHCLILPLDLETHVYGFESKVDLILDRFNRIDVLINNAGVSQRSLIKETTYGVDSRLISINFLGTITLTKAVLPHFIERQKGHFIAVTSVAGYAATALRSSYGASKNALHAFFDSLRLEHARDQIDVTIACPGFVKTDISINAFEGSGKLHNKMDPKTEKGTDPTACAYDILCGIAARKHEIYVGHLASVVVYLRRLCPQLLFQILLRTKSA</sequence>
<evidence type="ECO:0000313" key="14">
    <source>
        <dbReference type="EMBL" id="CAF3805404.1"/>
    </source>
</evidence>
<dbReference type="SUPFAM" id="SSF51735">
    <property type="entry name" value="NAD(P)-binding Rossmann-fold domains"/>
    <property type="match status" value="1"/>
</dbReference>
<dbReference type="Proteomes" id="UP000663866">
    <property type="component" value="Unassembled WGS sequence"/>
</dbReference>
<comment type="function">
    <text evidence="3">Putative oxidoreductase.</text>
</comment>
<evidence type="ECO:0000313" key="16">
    <source>
        <dbReference type="EMBL" id="CAF3922495.1"/>
    </source>
</evidence>
<dbReference type="PRINTS" id="PR00081">
    <property type="entry name" value="GDHRDH"/>
</dbReference>
<dbReference type="PRINTS" id="PR00080">
    <property type="entry name" value="SDRFAMILY"/>
</dbReference>
<evidence type="ECO:0000313" key="8">
    <source>
        <dbReference type="EMBL" id="CAF1648822.1"/>
    </source>
</evidence>
<evidence type="ECO:0000256" key="1">
    <source>
        <dbReference type="ARBA" id="ARBA00006484"/>
    </source>
</evidence>
<dbReference type="EMBL" id="CAJOBJ010000427">
    <property type="protein sequence ID" value="CAF3821820.1"/>
    <property type="molecule type" value="Genomic_DNA"/>
</dbReference>
<dbReference type="Proteomes" id="UP000663842">
    <property type="component" value="Unassembled WGS sequence"/>
</dbReference>
<dbReference type="GO" id="GO:0006629">
    <property type="term" value="P:lipid metabolic process"/>
    <property type="evidence" value="ECO:0007669"/>
    <property type="project" value="UniProtKB-ARBA"/>
</dbReference>
<keyword evidence="5" id="KW-0472">Membrane</keyword>
<dbReference type="Proteomes" id="UP000663855">
    <property type="component" value="Unassembled WGS sequence"/>
</dbReference>
<dbReference type="NCBIfam" id="NF004825">
    <property type="entry name" value="PRK06181.1"/>
    <property type="match status" value="1"/>
</dbReference>
<dbReference type="Proteomes" id="UP000681967">
    <property type="component" value="Unassembled WGS sequence"/>
</dbReference>
<evidence type="ECO:0000256" key="5">
    <source>
        <dbReference type="SAM" id="Phobius"/>
    </source>
</evidence>
<proteinExistence type="inferred from homology"/>
<feature type="domain" description="Ketoreductase" evidence="6">
    <location>
        <begin position="39"/>
        <end position="226"/>
    </location>
</feature>
<dbReference type="Proteomes" id="UP000663856">
    <property type="component" value="Unassembled WGS sequence"/>
</dbReference>
<evidence type="ECO:0000313" key="9">
    <source>
        <dbReference type="EMBL" id="CAF2094404.1"/>
    </source>
</evidence>
<dbReference type="OrthoDB" id="5307821at2759"/>
<dbReference type="InterPro" id="IPR020904">
    <property type="entry name" value="Sc_DH/Rdtase_CS"/>
</dbReference>
<evidence type="ECO:0000313" key="12">
    <source>
        <dbReference type="EMBL" id="CAF3732389.1"/>
    </source>
</evidence>
<dbReference type="PANTHER" id="PTHR44196">
    <property type="entry name" value="DEHYDROGENASE/REDUCTASE SDR FAMILY MEMBER 7B"/>
    <property type="match status" value="1"/>
</dbReference>
<dbReference type="Proteomes" id="UP000663887">
    <property type="component" value="Unassembled WGS sequence"/>
</dbReference>
<dbReference type="EMBL" id="CAJOBH010000612">
    <property type="protein sequence ID" value="CAF3805404.1"/>
    <property type="molecule type" value="Genomic_DNA"/>
</dbReference>
<dbReference type="PANTHER" id="PTHR44196:SF1">
    <property type="entry name" value="DEHYDROGENASE_REDUCTASE SDR FAMILY MEMBER 7B"/>
    <property type="match status" value="1"/>
</dbReference>
<evidence type="ECO:0000313" key="7">
    <source>
        <dbReference type="EMBL" id="CAF1353439.1"/>
    </source>
</evidence>
<dbReference type="Proteomes" id="UP000663824">
    <property type="component" value="Unassembled WGS sequence"/>
</dbReference>
<dbReference type="EMBL" id="CAJNOV010009166">
    <property type="protein sequence ID" value="CAF1353439.1"/>
    <property type="molecule type" value="Genomic_DNA"/>
</dbReference>
<dbReference type="EMBL" id="CAJNRE010019608">
    <property type="protein sequence ID" value="CAF2203218.1"/>
    <property type="molecule type" value="Genomic_DNA"/>
</dbReference>
<dbReference type="Pfam" id="PF00106">
    <property type="entry name" value="adh_short"/>
    <property type="match status" value="1"/>
</dbReference>
<reference evidence="7" key="1">
    <citation type="submission" date="2021-02" db="EMBL/GenBank/DDBJ databases">
        <authorList>
            <person name="Nowell W R."/>
        </authorList>
    </citation>
    <scope>NUCLEOTIDE SEQUENCE</scope>
</reference>
<dbReference type="EMBL" id="CAJOBF010000063">
    <property type="protein sequence ID" value="CAF3737462.1"/>
    <property type="molecule type" value="Genomic_DNA"/>
</dbReference>
<dbReference type="PROSITE" id="PS00061">
    <property type="entry name" value="ADH_SHORT"/>
    <property type="match status" value="1"/>
</dbReference>
<gene>
    <name evidence="14" type="ORF">BYL167_LOCUS3235</name>
    <name evidence="7" type="ORF">CJN711_LOCUS19541</name>
    <name evidence="15" type="ORF">GIL414_LOCUS2266</name>
    <name evidence="8" type="ORF">KQP761_LOCUS29547</name>
    <name evidence="11" type="ORF">MBJ925_LOCUS35494</name>
    <name evidence="12" type="ORF">OVN521_LOCUS66</name>
    <name evidence="16" type="ORF">SMN809_LOCUS7743</name>
    <name evidence="13" type="ORF">UXM345_LOCUS1217</name>
    <name evidence="10" type="ORF">WKI299_LOCUS21163</name>
    <name evidence="9" type="ORF">XDN619_LOCUS17386</name>
</gene>
<evidence type="ECO:0000313" key="11">
    <source>
        <dbReference type="EMBL" id="CAF2203218.1"/>
    </source>
</evidence>
<keyword evidence="18" id="KW-1185">Reference proteome</keyword>
<comment type="similarity">
    <text evidence="1 4">Belongs to the short-chain dehydrogenases/reductases (SDR) family.</text>
</comment>
<dbReference type="Gene3D" id="3.40.50.720">
    <property type="entry name" value="NAD(P)-binding Rossmann-like Domain"/>
    <property type="match status" value="1"/>
</dbReference>
<accession>A0A815HM41</accession>
<keyword evidence="2" id="KW-0560">Oxidoreductase</keyword>
<dbReference type="EMBL" id="CAJNOW010016272">
    <property type="protein sequence ID" value="CAF1648822.1"/>
    <property type="molecule type" value="Genomic_DNA"/>
</dbReference>
<dbReference type="EMBL" id="CAJNRF010008796">
    <property type="protein sequence ID" value="CAF2104955.1"/>
    <property type="molecule type" value="Genomic_DNA"/>
</dbReference>
<evidence type="ECO:0000313" key="10">
    <source>
        <dbReference type="EMBL" id="CAF2104955.1"/>
    </source>
</evidence>
<dbReference type="EMBL" id="CAJOBG010000002">
    <property type="protein sequence ID" value="CAF3732389.1"/>
    <property type="molecule type" value="Genomic_DNA"/>
</dbReference>
<dbReference type="InterPro" id="IPR002347">
    <property type="entry name" value="SDR_fam"/>
</dbReference>
<evidence type="ECO:0000256" key="2">
    <source>
        <dbReference type="ARBA" id="ARBA00023002"/>
    </source>
</evidence>
<keyword evidence="5" id="KW-0812">Transmembrane</keyword>
<keyword evidence="5" id="KW-1133">Transmembrane helix</keyword>
<evidence type="ECO:0000259" key="6">
    <source>
        <dbReference type="SMART" id="SM00822"/>
    </source>
</evidence>
<dbReference type="SMART" id="SM00822">
    <property type="entry name" value="PKS_KR"/>
    <property type="match status" value="1"/>
</dbReference>
<evidence type="ECO:0000256" key="4">
    <source>
        <dbReference type="RuleBase" id="RU000363"/>
    </source>
</evidence>
<evidence type="ECO:0000313" key="15">
    <source>
        <dbReference type="EMBL" id="CAF3821820.1"/>
    </source>
</evidence>
<evidence type="ECO:0000256" key="3">
    <source>
        <dbReference type="ARBA" id="ARBA00037096"/>
    </source>
</evidence>